<evidence type="ECO:0000256" key="3">
    <source>
        <dbReference type="ARBA" id="ARBA00022833"/>
    </source>
</evidence>
<dbReference type="AlphaFoldDB" id="A0A3S0RYR2"/>
<keyword evidence="2" id="KW-0479">Metal-binding</keyword>
<feature type="domain" description="Threonyl/alanyl tRNA synthetase SAD" evidence="4">
    <location>
        <begin position="119"/>
        <end position="163"/>
    </location>
</feature>
<gene>
    <name evidence="5" type="ORF">EHV08_01580</name>
</gene>
<comment type="caution">
    <text evidence="5">The sequence shown here is derived from an EMBL/GenBank/DDBJ whole genome shotgun (WGS) entry which is preliminary data.</text>
</comment>
<dbReference type="SMART" id="SM00863">
    <property type="entry name" value="tRNA_SAD"/>
    <property type="match status" value="1"/>
</dbReference>
<dbReference type="GO" id="GO:0005524">
    <property type="term" value="F:ATP binding"/>
    <property type="evidence" value="ECO:0007669"/>
    <property type="project" value="InterPro"/>
</dbReference>
<dbReference type="GO" id="GO:0043039">
    <property type="term" value="P:tRNA aminoacylation"/>
    <property type="evidence" value="ECO:0007669"/>
    <property type="project" value="InterPro"/>
</dbReference>
<dbReference type="InterPro" id="IPR012947">
    <property type="entry name" value="tRNA_SAD"/>
</dbReference>
<comment type="cofactor">
    <cofactor evidence="1">
        <name>Zn(2+)</name>
        <dbReference type="ChEBI" id="CHEBI:29105"/>
    </cofactor>
</comment>
<evidence type="ECO:0000256" key="1">
    <source>
        <dbReference type="ARBA" id="ARBA00001947"/>
    </source>
</evidence>
<dbReference type="InterPro" id="IPR018163">
    <property type="entry name" value="Thr/Ala-tRNA-synth_IIc_edit"/>
</dbReference>
<dbReference type="GO" id="GO:0046872">
    <property type="term" value="F:metal ion binding"/>
    <property type="evidence" value="ECO:0007669"/>
    <property type="project" value="UniProtKB-KW"/>
</dbReference>
<dbReference type="SUPFAM" id="SSF55186">
    <property type="entry name" value="ThrRS/AlaRS common domain"/>
    <property type="match status" value="1"/>
</dbReference>
<dbReference type="Pfam" id="PF07973">
    <property type="entry name" value="tRNA_SAD"/>
    <property type="match status" value="1"/>
</dbReference>
<dbReference type="OrthoDB" id="9812949at2"/>
<evidence type="ECO:0000313" key="6">
    <source>
        <dbReference type="Proteomes" id="UP000278983"/>
    </source>
</evidence>
<dbReference type="EMBL" id="RYYU01000001">
    <property type="protein sequence ID" value="RUL58585.1"/>
    <property type="molecule type" value="Genomic_DNA"/>
</dbReference>
<name>A0A3S0RYR2_9BACT</name>
<dbReference type="GO" id="GO:0004812">
    <property type="term" value="F:aminoacyl-tRNA ligase activity"/>
    <property type="evidence" value="ECO:0007669"/>
    <property type="project" value="InterPro"/>
</dbReference>
<protein>
    <recommendedName>
        <fullName evidence="4">Threonyl/alanyl tRNA synthetase SAD domain-containing protein</fullName>
    </recommendedName>
</protein>
<keyword evidence="3" id="KW-0862">Zinc</keyword>
<accession>A0A3S0RYR2</accession>
<keyword evidence="6" id="KW-1185">Reference proteome</keyword>
<dbReference type="Proteomes" id="UP000278983">
    <property type="component" value="Unassembled WGS sequence"/>
</dbReference>
<dbReference type="PANTHER" id="PTHR43462">
    <property type="entry name" value="ALANYL-TRNA EDITING PROTEIN"/>
    <property type="match status" value="1"/>
</dbReference>
<organism evidence="5 6">
    <name type="scientific">Prevotella koreensis</name>
    <dbReference type="NCBI Taxonomy" id="2490854"/>
    <lineage>
        <taxon>Bacteria</taxon>
        <taxon>Pseudomonadati</taxon>
        <taxon>Bacteroidota</taxon>
        <taxon>Bacteroidia</taxon>
        <taxon>Bacteroidales</taxon>
        <taxon>Prevotellaceae</taxon>
        <taxon>Prevotella</taxon>
    </lineage>
</organism>
<evidence type="ECO:0000313" key="5">
    <source>
        <dbReference type="EMBL" id="RUL58585.1"/>
    </source>
</evidence>
<sequence length="168" mass="19690">MADEYTLNKHNKEEFPPAHTAEHLLNQLMQRMFGCERSNNAHVERKKSKISYILDHKPDRHEEREIEQEMNALIERDMPVVYEYVTRAELEGMVMEAPDGSPDSRLSLERLPEDASETIRLVRIGDYDVCPCIGKHVRSTSQIGRFELLGTNWDEMKKSFRVRFKVVQ</sequence>
<evidence type="ECO:0000259" key="4">
    <source>
        <dbReference type="SMART" id="SM00863"/>
    </source>
</evidence>
<reference evidence="5 6" key="1">
    <citation type="submission" date="2018-12" db="EMBL/GenBank/DDBJ databases">
        <title>Genome sequencing of Prevotella sp. KCOM 3155 (= JS262).</title>
        <authorList>
            <person name="Kook J.-K."/>
            <person name="Park S.-N."/>
            <person name="Lim Y.K."/>
        </authorList>
    </citation>
    <scope>NUCLEOTIDE SEQUENCE [LARGE SCALE GENOMIC DNA]</scope>
    <source>
        <strain evidence="5 6">KCOM 3155</strain>
    </source>
</reference>
<dbReference type="InterPro" id="IPR051335">
    <property type="entry name" value="Alanyl-tRNA_Editing_Enzymes"/>
</dbReference>
<dbReference type="GO" id="GO:0002161">
    <property type="term" value="F:aminoacyl-tRNA deacylase activity"/>
    <property type="evidence" value="ECO:0007669"/>
    <property type="project" value="UniProtKB-ARBA"/>
</dbReference>
<proteinExistence type="predicted"/>
<dbReference type="PANTHER" id="PTHR43462:SF1">
    <property type="entry name" value="ALANYL-TRNA EDITING PROTEIN AARSD1"/>
    <property type="match status" value="1"/>
</dbReference>
<evidence type="ECO:0000256" key="2">
    <source>
        <dbReference type="ARBA" id="ARBA00022723"/>
    </source>
</evidence>
<dbReference type="Gene3D" id="3.30.980.10">
    <property type="entry name" value="Threonyl-trna Synthetase, Chain A, domain 2"/>
    <property type="match status" value="1"/>
</dbReference>